<evidence type="ECO:0000313" key="3">
    <source>
        <dbReference type="Proteomes" id="UP000018936"/>
    </source>
</evidence>
<feature type="domain" description="PDZ" evidence="1">
    <location>
        <begin position="1"/>
        <end position="54"/>
    </location>
</feature>
<dbReference type="OrthoDB" id="10063560at2759"/>
<dbReference type="InterPro" id="IPR001478">
    <property type="entry name" value="PDZ"/>
</dbReference>
<dbReference type="GO" id="GO:0005912">
    <property type="term" value="C:adherens junction"/>
    <property type="evidence" value="ECO:0007669"/>
    <property type="project" value="TreeGrafter"/>
</dbReference>
<dbReference type="PANTHER" id="PTHR15012:SF33">
    <property type="entry name" value="PROTEIN SHROOM3"/>
    <property type="match status" value="1"/>
</dbReference>
<dbReference type="InterPro" id="IPR036034">
    <property type="entry name" value="PDZ_sf"/>
</dbReference>
<dbReference type="GO" id="GO:0016324">
    <property type="term" value="C:apical plasma membrane"/>
    <property type="evidence" value="ECO:0007669"/>
    <property type="project" value="TreeGrafter"/>
</dbReference>
<dbReference type="PANTHER" id="PTHR15012">
    <property type="entry name" value="APICAL PROTEIN/SHROOM-RELATED"/>
    <property type="match status" value="1"/>
</dbReference>
<dbReference type="GO" id="GO:0007015">
    <property type="term" value="P:actin filament organization"/>
    <property type="evidence" value="ECO:0007669"/>
    <property type="project" value="TreeGrafter"/>
</dbReference>
<comment type="caution">
    <text evidence="2">The sequence shown here is derived from an EMBL/GenBank/DDBJ whole genome shotgun (WGS) entry which is preliminary data.</text>
</comment>
<dbReference type="SUPFAM" id="SSF50156">
    <property type="entry name" value="PDZ domain-like"/>
    <property type="match status" value="1"/>
</dbReference>
<dbReference type="GO" id="GO:0051015">
    <property type="term" value="F:actin filament binding"/>
    <property type="evidence" value="ECO:0007669"/>
    <property type="project" value="InterPro"/>
</dbReference>
<dbReference type="EMBL" id="AZIM01021468">
    <property type="protein sequence ID" value="ETE56457.1"/>
    <property type="molecule type" value="Genomic_DNA"/>
</dbReference>
<protein>
    <submittedName>
        <fullName evidence="2">Protein Shroom3</fullName>
    </submittedName>
</protein>
<name>V8N4H5_OPHHA</name>
<keyword evidence="3" id="KW-1185">Reference proteome</keyword>
<accession>V8N4H5</accession>
<reference evidence="2 3" key="1">
    <citation type="journal article" date="2013" name="Proc. Natl. Acad. Sci. U.S.A.">
        <title>The king cobra genome reveals dynamic gene evolution and adaptation in the snake venom system.</title>
        <authorList>
            <person name="Vonk F.J."/>
            <person name="Casewell N.R."/>
            <person name="Henkel C.V."/>
            <person name="Heimberg A.M."/>
            <person name="Jansen H.J."/>
            <person name="McCleary R.J."/>
            <person name="Kerkkamp H.M."/>
            <person name="Vos R.A."/>
            <person name="Guerreiro I."/>
            <person name="Calvete J.J."/>
            <person name="Wuster W."/>
            <person name="Woods A.E."/>
            <person name="Logan J.M."/>
            <person name="Harrison R.A."/>
            <person name="Castoe T.A."/>
            <person name="de Koning A.P."/>
            <person name="Pollock D.D."/>
            <person name="Yandell M."/>
            <person name="Calderon D."/>
            <person name="Renjifo C."/>
            <person name="Currier R.B."/>
            <person name="Salgado D."/>
            <person name="Pla D."/>
            <person name="Sanz L."/>
            <person name="Hyder A.S."/>
            <person name="Ribeiro J.M."/>
            <person name="Arntzen J.W."/>
            <person name="van den Thillart G.E."/>
            <person name="Boetzer M."/>
            <person name="Pirovano W."/>
            <person name="Dirks R.P."/>
            <person name="Spaink H.P."/>
            <person name="Duboule D."/>
            <person name="McGlinn E."/>
            <person name="Kini R.M."/>
            <person name="Richardson M.K."/>
        </authorList>
    </citation>
    <scope>NUCLEOTIDE SEQUENCE</scope>
    <source>
        <tissue evidence="2">Blood</tissue>
    </source>
</reference>
<dbReference type="AlphaFoldDB" id="V8N4H5"/>
<dbReference type="PROSITE" id="PS50106">
    <property type="entry name" value="PDZ"/>
    <property type="match status" value="1"/>
</dbReference>
<feature type="non-terminal residue" evidence="2">
    <location>
        <position position="1"/>
    </location>
</feature>
<dbReference type="GO" id="GO:0030864">
    <property type="term" value="C:cortical actin cytoskeleton"/>
    <property type="evidence" value="ECO:0007669"/>
    <property type="project" value="TreeGrafter"/>
</dbReference>
<dbReference type="Gene3D" id="2.30.42.10">
    <property type="match status" value="1"/>
</dbReference>
<gene>
    <name evidence="2" type="primary">SHROOM3</name>
    <name evidence="2" type="ORF">L345_17832</name>
</gene>
<sequence>IEKGGKADFLNTRLQPGDEVILINEVYLSSSRQKAISLVKGSWKTLKLVVRSQLSSAYLMYFKAGILPTRNGNFLERNASRAHFIKLENQVKIQSQIRVIAVRSIQSASSLE</sequence>
<evidence type="ECO:0000259" key="1">
    <source>
        <dbReference type="PROSITE" id="PS50106"/>
    </source>
</evidence>
<feature type="non-terminal residue" evidence="2">
    <location>
        <position position="112"/>
    </location>
</feature>
<dbReference type="GO" id="GO:0043296">
    <property type="term" value="C:apical junction complex"/>
    <property type="evidence" value="ECO:0007669"/>
    <property type="project" value="TreeGrafter"/>
</dbReference>
<proteinExistence type="predicted"/>
<dbReference type="InterPro" id="IPR027685">
    <property type="entry name" value="Shroom_fam"/>
</dbReference>
<evidence type="ECO:0000313" key="2">
    <source>
        <dbReference type="EMBL" id="ETE56457.1"/>
    </source>
</evidence>
<organism evidence="2 3">
    <name type="scientific">Ophiophagus hannah</name>
    <name type="common">King cobra</name>
    <name type="synonym">Naja hannah</name>
    <dbReference type="NCBI Taxonomy" id="8665"/>
    <lineage>
        <taxon>Eukaryota</taxon>
        <taxon>Metazoa</taxon>
        <taxon>Chordata</taxon>
        <taxon>Craniata</taxon>
        <taxon>Vertebrata</taxon>
        <taxon>Euteleostomi</taxon>
        <taxon>Lepidosauria</taxon>
        <taxon>Squamata</taxon>
        <taxon>Bifurcata</taxon>
        <taxon>Unidentata</taxon>
        <taxon>Episquamata</taxon>
        <taxon>Toxicofera</taxon>
        <taxon>Serpentes</taxon>
        <taxon>Colubroidea</taxon>
        <taxon>Elapidae</taxon>
        <taxon>Elapinae</taxon>
        <taxon>Ophiophagus</taxon>
    </lineage>
</organism>
<dbReference type="Proteomes" id="UP000018936">
    <property type="component" value="Unassembled WGS sequence"/>
</dbReference>